<proteinExistence type="predicted"/>
<feature type="domain" description="Solute-binding protein family 5" evidence="3">
    <location>
        <begin position="101"/>
        <end position="448"/>
    </location>
</feature>
<gene>
    <name evidence="4" type="ORF">H9Q79_15975</name>
</gene>
<dbReference type="GO" id="GO:0015833">
    <property type="term" value="P:peptide transport"/>
    <property type="evidence" value="ECO:0007669"/>
    <property type="project" value="TreeGrafter"/>
</dbReference>
<dbReference type="PROSITE" id="PS51257">
    <property type="entry name" value="PROKAR_LIPOPROTEIN"/>
    <property type="match status" value="1"/>
</dbReference>
<organism evidence="4 5">
    <name type="scientific">Wansuia hejianensis</name>
    <dbReference type="NCBI Taxonomy" id="2763667"/>
    <lineage>
        <taxon>Bacteria</taxon>
        <taxon>Bacillati</taxon>
        <taxon>Bacillota</taxon>
        <taxon>Clostridia</taxon>
        <taxon>Lachnospirales</taxon>
        <taxon>Lachnospiraceae</taxon>
        <taxon>Wansuia</taxon>
    </lineage>
</organism>
<dbReference type="Gene3D" id="3.40.190.10">
    <property type="entry name" value="Periplasmic binding protein-like II"/>
    <property type="match status" value="1"/>
</dbReference>
<feature type="region of interest" description="Disordered" evidence="1">
    <location>
        <begin position="24"/>
        <end position="56"/>
    </location>
</feature>
<evidence type="ECO:0000259" key="3">
    <source>
        <dbReference type="Pfam" id="PF00496"/>
    </source>
</evidence>
<dbReference type="GO" id="GO:0042597">
    <property type="term" value="C:periplasmic space"/>
    <property type="evidence" value="ECO:0007669"/>
    <property type="project" value="UniProtKB-ARBA"/>
</dbReference>
<dbReference type="AlphaFoldDB" id="A0A7G9GC22"/>
<name>A0A7G9GC22_9FIRM</name>
<dbReference type="SUPFAM" id="SSF53850">
    <property type="entry name" value="Periplasmic binding protein-like II"/>
    <property type="match status" value="1"/>
</dbReference>
<evidence type="ECO:0000256" key="1">
    <source>
        <dbReference type="SAM" id="MobiDB-lite"/>
    </source>
</evidence>
<evidence type="ECO:0000313" key="4">
    <source>
        <dbReference type="EMBL" id="QNM08354.1"/>
    </source>
</evidence>
<reference evidence="4 5" key="1">
    <citation type="submission" date="2020-08" db="EMBL/GenBank/DDBJ databases">
        <authorList>
            <person name="Liu C."/>
            <person name="Sun Q."/>
        </authorList>
    </citation>
    <scope>NUCLEOTIDE SEQUENCE [LARGE SCALE GENOMIC DNA]</scope>
    <source>
        <strain evidence="4 5">NSJ-29</strain>
    </source>
</reference>
<feature type="chain" id="PRO_5039139074" evidence="2">
    <location>
        <begin position="25"/>
        <end position="531"/>
    </location>
</feature>
<feature type="signal peptide" evidence="2">
    <location>
        <begin position="1"/>
        <end position="24"/>
    </location>
</feature>
<evidence type="ECO:0000313" key="5">
    <source>
        <dbReference type="Proteomes" id="UP000515860"/>
    </source>
</evidence>
<dbReference type="PIRSF" id="PIRSF002741">
    <property type="entry name" value="MppA"/>
    <property type="match status" value="1"/>
</dbReference>
<dbReference type="PANTHER" id="PTHR30290">
    <property type="entry name" value="PERIPLASMIC BINDING COMPONENT OF ABC TRANSPORTER"/>
    <property type="match status" value="1"/>
</dbReference>
<evidence type="ECO:0000256" key="2">
    <source>
        <dbReference type="SAM" id="SignalP"/>
    </source>
</evidence>
<dbReference type="InterPro" id="IPR000914">
    <property type="entry name" value="SBP_5_dom"/>
</dbReference>
<dbReference type="InterPro" id="IPR039424">
    <property type="entry name" value="SBP_5"/>
</dbReference>
<dbReference type="GO" id="GO:0043190">
    <property type="term" value="C:ATP-binding cassette (ABC) transporter complex"/>
    <property type="evidence" value="ECO:0007669"/>
    <property type="project" value="InterPro"/>
</dbReference>
<dbReference type="KEGG" id="whj:H9Q79_15975"/>
<accession>A0A7G9GC22</accession>
<dbReference type="EMBL" id="CP060635">
    <property type="protein sequence ID" value="QNM08354.1"/>
    <property type="molecule type" value="Genomic_DNA"/>
</dbReference>
<dbReference type="Pfam" id="PF00496">
    <property type="entry name" value="SBP_bac_5"/>
    <property type="match status" value="1"/>
</dbReference>
<protein>
    <submittedName>
        <fullName evidence="4">ABC transporter substrate-binding protein</fullName>
    </submittedName>
</protein>
<dbReference type="Proteomes" id="UP000515860">
    <property type="component" value="Chromosome"/>
</dbReference>
<dbReference type="GO" id="GO:1904680">
    <property type="term" value="F:peptide transmembrane transporter activity"/>
    <property type="evidence" value="ECO:0007669"/>
    <property type="project" value="TreeGrafter"/>
</dbReference>
<keyword evidence="5" id="KW-1185">Reference proteome</keyword>
<dbReference type="PANTHER" id="PTHR30290:SF81">
    <property type="entry name" value="OLIGOPEPTIDE-BINDING PROTEIN OPPA"/>
    <property type="match status" value="1"/>
</dbReference>
<keyword evidence="2" id="KW-0732">Signal</keyword>
<sequence>MKKIRKFIAGALAMAMLLSLSACGNSPKEPTSSSSKTEAAPSSSAVSDPDEAAQTGSGEKILNAGVSFNIASMDPHLDYNGWYTNVYGITEELFKLNENYEVEPWLAEKAESDGKVWTITLKDGIAFSNGKSVTAEMVVKNLQRAAEKNERFAYLSDYEMKALDEKTLTITTPEVYPTMVNDLASPELGIMDLEDSGDIDNSPVCTGPFTVSSFEPKGTVKVVRNENYWNGDVRLDGAVFYYMPEDDTKQMALQNGEIDCYDFVTASAMETYQLEPDKYQVTVLPASRLQFYILNENRLDDPVREAINLTVDKEAIASYLQGTVSAAEGPFGTNTAYGRVTVPAVDTEKAKSLIEGAGYTLNPNGFYEKGGQELNLNIAYYASRSLDTLAILIQEQLKAIGVNSYLTCEEDPDSTYIATADFDIALYCMIADKSGDPYYFIDSTLRDGAYFDVGGFDNDECEALIDQLKYEVDTDRRAELANQIVQIAIDDNAFGYVGLFNKITVTLPGVTGFAEHLPYDFYGIDADSDKT</sequence>
<dbReference type="RefSeq" id="WP_249328715.1">
    <property type="nucleotide sequence ID" value="NZ_CP060635.1"/>
</dbReference>
<dbReference type="InterPro" id="IPR030678">
    <property type="entry name" value="Peptide/Ni-bd"/>
</dbReference>
<dbReference type="Gene3D" id="3.10.105.10">
    <property type="entry name" value="Dipeptide-binding Protein, Domain 3"/>
    <property type="match status" value="1"/>
</dbReference>
<feature type="compositionally biased region" description="Low complexity" evidence="1">
    <location>
        <begin position="24"/>
        <end position="47"/>
    </location>
</feature>